<dbReference type="InterPro" id="IPR002550">
    <property type="entry name" value="CNNM"/>
</dbReference>
<feature type="domain" description="CBS" evidence="11">
    <location>
        <begin position="209"/>
        <end position="268"/>
    </location>
</feature>
<dbReference type="PROSITE" id="PS51371">
    <property type="entry name" value="CBS"/>
    <property type="match status" value="2"/>
</dbReference>
<keyword evidence="4 10" id="KW-0812">Transmembrane</keyword>
<evidence type="ECO:0000256" key="5">
    <source>
        <dbReference type="ARBA" id="ARBA00022737"/>
    </source>
</evidence>
<dbReference type="Gene3D" id="3.30.465.10">
    <property type="match status" value="1"/>
</dbReference>
<dbReference type="SUPFAM" id="SSF54631">
    <property type="entry name" value="CBS-domain pair"/>
    <property type="match status" value="1"/>
</dbReference>
<dbReference type="InterPro" id="IPR046342">
    <property type="entry name" value="CBS_dom_sf"/>
</dbReference>
<feature type="domain" description="CBS" evidence="11">
    <location>
        <begin position="277"/>
        <end position="334"/>
    </location>
</feature>
<dbReference type="HOGENOM" id="CLU_015237_4_2_11"/>
<dbReference type="SMART" id="SM01091">
    <property type="entry name" value="CorC_HlyC"/>
    <property type="match status" value="1"/>
</dbReference>
<keyword evidence="13" id="KW-1185">Reference proteome</keyword>
<dbReference type="SMART" id="SM00116">
    <property type="entry name" value="CBS"/>
    <property type="match status" value="2"/>
</dbReference>
<dbReference type="InterPro" id="IPR044751">
    <property type="entry name" value="Ion_transp-like_CBS"/>
</dbReference>
<evidence type="ECO:0000256" key="6">
    <source>
        <dbReference type="ARBA" id="ARBA00022989"/>
    </source>
</evidence>
<dbReference type="eggNOG" id="COG1253">
    <property type="taxonomic scope" value="Bacteria"/>
</dbReference>
<dbReference type="KEGG" id="rsa:RSal33209_1920"/>
<feature type="transmembrane region" description="Helical" evidence="10">
    <location>
        <begin position="93"/>
        <end position="114"/>
    </location>
</feature>
<accession>A9WQS4</accession>
<reference evidence="13" key="1">
    <citation type="journal article" date="2008" name="J. Bacteriol.">
        <title>Genome sequence of the fish pathogen Renibacterium salmoninarum suggests reductive evolution away from an environmental Arthrobacter ancestor.</title>
        <authorList>
            <person name="Wiens G.D."/>
            <person name="Rockey D.D."/>
            <person name="Wu Z."/>
            <person name="Chang J."/>
            <person name="Levy R."/>
            <person name="Crane S."/>
            <person name="Chen D.S."/>
            <person name="Capri G.R."/>
            <person name="Burnett J.R."/>
            <person name="Sudheesh P.S."/>
            <person name="Schipma M.J."/>
            <person name="Burd H."/>
            <person name="Bhattacharyya A."/>
            <person name="Rhodes L.D."/>
            <person name="Kaul R."/>
            <person name="Strom M.S."/>
        </authorList>
    </citation>
    <scope>NUCLEOTIDE SEQUENCE [LARGE SCALE GENOMIC DNA]</scope>
    <source>
        <strain evidence="13">ATCC 33209 / DSM 20767 / JCM 11484 / NBRC 15589 / NCIMB 2235</strain>
    </source>
</reference>
<dbReference type="CDD" id="cd04590">
    <property type="entry name" value="CBS_pair_CorC_HlyC_assoc"/>
    <property type="match status" value="1"/>
</dbReference>
<dbReference type="Gene3D" id="3.10.580.10">
    <property type="entry name" value="CBS-domain"/>
    <property type="match status" value="1"/>
</dbReference>
<comment type="similarity">
    <text evidence="2">Belongs to the UPF0053 family.</text>
</comment>
<sequence>MITAVLLVMALVFVAIAGFITMAEAALSFLPRNVADSIQDERDPGVRQRQTALRSVLDKLIDHQNALRFWRIWFETAAAVAVAMLFLNLIDNLWLAGLLATVVMAGIGLVLVGVSPRQIGRLHPVEVLRATAWMVRFLCWILGLIPRWLVALGSAVAPGAPRQENAFVSEEEFREFVDRASESDMIEDDEVDFIQGVFDLDETLVRAVMVPRTDIVSIERGSSLKQALALFIRSGYSRVPVIGDDADQVLGVLYLKDVVATQQRLADGEQGPRVESLSREVRYVPESKQVGELLKELQKESTHVAIVIDEYGGTAGLVTLEDLIEEIVGEIVDEYDAEDSEVEEIGPNSYRVSAQMNIEDLGELFGIDLDDDEVDTVGGLLAKRLGRVPIVGSRIEIDGLDLLADRLEGRRNRVSHVIVSRAEPVQTENE</sequence>
<keyword evidence="8 10" id="KW-0472">Membrane</keyword>
<dbReference type="InterPro" id="IPR016169">
    <property type="entry name" value="FAD-bd_PCMH_sub2"/>
</dbReference>
<evidence type="ECO:0000256" key="10">
    <source>
        <dbReference type="SAM" id="Phobius"/>
    </source>
</evidence>
<dbReference type="Proteomes" id="UP000002007">
    <property type="component" value="Chromosome"/>
</dbReference>
<dbReference type="SUPFAM" id="SSF56176">
    <property type="entry name" value="FAD-binding/transporter-associated domain-like"/>
    <property type="match status" value="1"/>
</dbReference>
<evidence type="ECO:0000256" key="4">
    <source>
        <dbReference type="ARBA" id="ARBA00022692"/>
    </source>
</evidence>
<dbReference type="EMBL" id="CP000910">
    <property type="protein sequence ID" value="ABY23653.1"/>
    <property type="molecule type" value="Genomic_DNA"/>
</dbReference>
<dbReference type="AlphaFoldDB" id="A9WQS4"/>
<comment type="subcellular location">
    <subcellularLocation>
        <location evidence="1">Cell membrane</location>
        <topology evidence="1">Multi-pass membrane protein</topology>
    </subcellularLocation>
</comment>
<name>A9WQS4_RENSM</name>
<keyword evidence="5" id="KW-0677">Repeat</keyword>
<feature type="transmembrane region" description="Helical" evidence="10">
    <location>
        <begin position="135"/>
        <end position="157"/>
    </location>
</feature>
<evidence type="ECO:0000256" key="7">
    <source>
        <dbReference type="ARBA" id="ARBA00023122"/>
    </source>
</evidence>
<dbReference type="PANTHER" id="PTHR22777:SF32">
    <property type="entry name" value="UPF0053 INNER MEMBRANE PROTEIN YFJD"/>
    <property type="match status" value="1"/>
</dbReference>
<evidence type="ECO:0000313" key="13">
    <source>
        <dbReference type="Proteomes" id="UP000002007"/>
    </source>
</evidence>
<evidence type="ECO:0000256" key="2">
    <source>
        <dbReference type="ARBA" id="ARBA00006337"/>
    </source>
</evidence>
<gene>
    <name evidence="12" type="ordered locus">RSal33209_1920</name>
</gene>
<dbReference type="GO" id="GO:0005886">
    <property type="term" value="C:plasma membrane"/>
    <property type="evidence" value="ECO:0007669"/>
    <property type="project" value="UniProtKB-SubCell"/>
</dbReference>
<dbReference type="Pfam" id="PF00571">
    <property type="entry name" value="CBS"/>
    <property type="match status" value="2"/>
</dbReference>
<dbReference type="FunFam" id="3.10.580.10:FF:000002">
    <property type="entry name" value="Magnesium/cobalt efflux protein CorC"/>
    <property type="match status" value="1"/>
</dbReference>
<dbReference type="InterPro" id="IPR000644">
    <property type="entry name" value="CBS_dom"/>
</dbReference>
<evidence type="ECO:0000259" key="11">
    <source>
        <dbReference type="PROSITE" id="PS51371"/>
    </source>
</evidence>
<dbReference type="PANTHER" id="PTHR22777">
    <property type="entry name" value="HEMOLYSIN-RELATED"/>
    <property type="match status" value="1"/>
</dbReference>
<keyword evidence="7 9" id="KW-0129">CBS domain</keyword>
<evidence type="ECO:0000256" key="3">
    <source>
        <dbReference type="ARBA" id="ARBA00022475"/>
    </source>
</evidence>
<protein>
    <submittedName>
        <fullName evidence="12">Hemolysin containing CBS domains</fullName>
    </submittedName>
</protein>
<dbReference type="GO" id="GO:0050660">
    <property type="term" value="F:flavin adenine dinucleotide binding"/>
    <property type="evidence" value="ECO:0007669"/>
    <property type="project" value="InterPro"/>
</dbReference>
<proteinExistence type="inferred from homology"/>
<organism evidence="12 13">
    <name type="scientific">Renibacterium salmoninarum (strain ATCC 33209 / DSM 20767 / JCM 11484 / NBRC 15589 / NCIMB 2235)</name>
    <dbReference type="NCBI Taxonomy" id="288705"/>
    <lineage>
        <taxon>Bacteria</taxon>
        <taxon>Bacillati</taxon>
        <taxon>Actinomycetota</taxon>
        <taxon>Actinomycetes</taxon>
        <taxon>Micrococcales</taxon>
        <taxon>Micrococcaceae</taxon>
        <taxon>Renibacterium</taxon>
    </lineage>
</organism>
<dbReference type="InterPro" id="IPR005170">
    <property type="entry name" value="Transptr-assoc_dom"/>
</dbReference>
<dbReference type="InterPro" id="IPR036318">
    <property type="entry name" value="FAD-bd_PCMH-like_sf"/>
</dbReference>
<evidence type="ECO:0000313" key="12">
    <source>
        <dbReference type="EMBL" id="ABY23653.1"/>
    </source>
</evidence>
<dbReference type="Pfam" id="PF01595">
    <property type="entry name" value="CNNM"/>
    <property type="match status" value="1"/>
</dbReference>
<keyword evidence="3" id="KW-1003">Cell membrane</keyword>
<keyword evidence="6 10" id="KW-1133">Transmembrane helix</keyword>
<dbReference type="Pfam" id="PF03471">
    <property type="entry name" value="CorC_HlyC"/>
    <property type="match status" value="1"/>
</dbReference>
<evidence type="ECO:0000256" key="1">
    <source>
        <dbReference type="ARBA" id="ARBA00004651"/>
    </source>
</evidence>
<feature type="transmembrane region" description="Helical" evidence="10">
    <location>
        <begin position="6"/>
        <end position="30"/>
    </location>
</feature>
<evidence type="ECO:0000256" key="8">
    <source>
        <dbReference type="ARBA" id="ARBA00023136"/>
    </source>
</evidence>
<dbReference type="STRING" id="288705.RSal33209_1920"/>
<evidence type="ECO:0000256" key="9">
    <source>
        <dbReference type="PROSITE-ProRule" id="PRU00703"/>
    </source>
</evidence>